<evidence type="ECO:0000313" key="1">
    <source>
        <dbReference type="EMBL" id="EGX96973.1"/>
    </source>
</evidence>
<dbReference type="HOGENOM" id="CLU_2236458_0_0_1"/>
<name>G3J674_CORMM</name>
<dbReference type="KEGG" id="cmt:CCM_01632"/>
<dbReference type="EMBL" id="JH126399">
    <property type="protein sequence ID" value="EGX96973.1"/>
    <property type="molecule type" value="Genomic_DNA"/>
</dbReference>
<keyword evidence="2" id="KW-1185">Reference proteome</keyword>
<dbReference type="VEuPathDB" id="FungiDB:CCM_01632"/>
<gene>
    <name evidence="1" type="ORF">CCM_01632</name>
</gene>
<sequence length="105" mass="11787">MKCTVRRVQNKKGQETAKEIALLHLQVGRGVLRRQDWCQMGHFSDLVQMMAHSLSNAHVHGCANRDDGGVFLFKFSLNLGNLPGGPVLQYRIYYNLSFTPPIAST</sequence>
<dbReference type="InParanoid" id="G3J674"/>
<dbReference type="GeneID" id="18163662"/>
<evidence type="ECO:0000313" key="2">
    <source>
        <dbReference type="Proteomes" id="UP000001610"/>
    </source>
</evidence>
<dbReference type="AlphaFoldDB" id="G3J674"/>
<reference evidence="1 2" key="1">
    <citation type="journal article" date="2011" name="Genome Biol.">
        <title>Genome sequence of the insect pathogenic fungus Cordyceps militaris, a valued traditional Chinese medicine.</title>
        <authorList>
            <person name="Zheng P."/>
            <person name="Xia Y."/>
            <person name="Xiao G."/>
            <person name="Xiong C."/>
            <person name="Hu X."/>
            <person name="Zhang S."/>
            <person name="Zheng H."/>
            <person name="Huang Y."/>
            <person name="Zhou Y."/>
            <person name="Wang S."/>
            <person name="Zhao G.P."/>
            <person name="Liu X."/>
            <person name="St Leger R.J."/>
            <person name="Wang C."/>
        </authorList>
    </citation>
    <scope>NUCLEOTIDE SEQUENCE [LARGE SCALE GENOMIC DNA]</scope>
    <source>
        <strain evidence="1 2">CM01</strain>
    </source>
</reference>
<organism evidence="1 2">
    <name type="scientific">Cordyceps militaris (strain CM01)</name>
    <name type="common">Caterpillar fungus</name>
    <dbReference type="NCBI Taxonomy" id="983644"/>
    <lineage>
        <taxon>Eukaryota</taxon>
        <taxon>Fungi</taxon>
        <taxon>Dikarya</taxon>
        <taxon>Ascomycota</taxon>
        <taxon>Pezizomycotina</taxon>
        <taxon>Sordariomycetes</taxon>
        <taxon>Hypocreomycetidae</taxon>
        <taxon>Hypocreales</taxon>
        <taxon>Cordycipitaceae</taxon>
        <taxon>Cordyceps</taxon>
    </lineage>
</organism>
<protein>
    <submittedName>
        <fullName evidence="1">Uncharacterized protein</fullName>
    </submittedName>
</protein>
<proteinExistence type="predicted"/>
<accession>G3J674</accession>
<dbReference type="Proteomes" id="UP000001610">
    <property type="component" value="Unassembled WGS sequence"/>
</dbReference>
<dbReference type="RefSeq" id="XP_006666850.1">
    <property type="nucleotide sequence ID" value="XM_006666787.1"/>
</dbReference>